<protein>
    <recommendedName>
        <fullName evidence="2">2EXR domain-containing protein</fullName>
    </recommendedName>
</protein>
<reference evidence="3 4" key="1">
    <citation type="submission" date="2019-06" db="EMBL/GenBank/DDBJ databases">
        <authorList>
            <person name="Broberg M."/>
        </authorList>
    </citation>
    <scope>NUCLEOTIDE SEQUENCE [LARGE SCALE GENOMIC DNA]</scope>
</reference>
<name>A0ABY6UZJ8_BIOOC</name>
<sequence length="257" mass="28961">MPLNLSSFILFSHLPPELRHVIWQQALPGNAPTLYSYTSGNRSNPESPNGSEGHNDLAEVHLELPLFFVNREANRIATAWLREQGMLMPFRENRQTHAFLRPYDVDRDALYVPASEIGQLSSSLPGMFGHVCCSEPNLARVAVPAEVLSQDSDTLAELVSMFSMETLYVIVGIQPGSGNGDSIQRLGERWELMNPQSNMALEWSRSRGCFRWRDGNSVGSEELHREMERAGKELARTLDWIRMDCFEMLPVSAVRIA</sequence>
<feature type="compositionally biased region" description="Polar residues" evidence="1">
    <location>
        <begin position="34"/>
        <end position="52"/>
    </location>
</feature>
<evidence type="ECO:0000313" key="4">
    <source>
        <dbReference type="Proteomes" id="UP000766486"/>
    </source>
</evidence>
<proteinExistence type="predicted"/>
<feature type="domain" description="2EXR" evidence="2">
    <location>
        <begin position="8"/>
        <end position="89"/>
    </location>
</feature>
<organism evidence="3 4">
    <name type="scientific">Bionectria ochroleuca</name>
    <name type="common">Gliocladium roseum</name>
    <dbReference type="NCBI Taxonomy" id="29856"/>
    <lineage>
        <taxon>Eukaryota</taxon>
        <taxon>Fungi</taxon>
        <taxon>Dikarya</taxon>
        <taxon>Ascomycota</taxon>
        <taxon>Pezizomycotina</taxon>
        <taxon>Sordariomycetes</taxon>
        <taxon>Hypocreomycetidae</taxon>
        <taxon>Hypocreales</taxon>
        <taxon>Bionectriaceae</taxon>
        <taxon>Clonostachys</taxon>
    </lineage>
</organism>
<evidence type="ECO:0000313" key="3">
    <source>
        <dbReference type="EMBL" id="VUC35399.1"/>
    </source>
</evidence>
<dbReference type="EMBL" id="CABFNS010000910">
    <property type="protein sequence ID" value="VUC35399.1"/>
    <property type="molecule type" value="Genomic_DNA"/>
</dbReference>
<feature type="region of interest" description="Disordered" evidence="1">
    <location>
        <begin position="34"/>
        <end position="55"/>
    </location>
</feature>
<dbReference type="Proteomes" id="UP000766486">
    <property type="component" value="Unassembled WGS sequence"/>
</dbReference>
<keyword evidence="4" id="KW-1185">Reference proteome</keyword>
<evidence type="ECO:0000259" key="2">
    <source>
        <dbReference type="Pfam" id="PF20150"/>
    </source>
</evidence>
<dbReference type="Pfam" id="PF20150">
    <property type="entry name" value="2EXR"/>
    <property type="match status" value="1"/>
</dbReference>
<comment type="caution">
    <text evidence="3">The sequence shown here is derived from an EMBL/GenBank/DDBJ whole genome shotgun (WGS) entry which is preliminary data.</text>
</comment>
<dbReference type="InterPro" id="IPR045518">
    <property type="entry name" value="2EXR"/>
</dbReference>
<accession>A0ABY6UZJ8</accession>
<gene>
    <name evidence="3" type="ORF">CLO192961_LOCUS411227</name>
</gene>
<evidence type="ECO:0000256" key="1">
    <source>
        <dbReference type="SAM" id="MobiDB-lite"/>
    </source>
</evidence>